<dbReference type="Gene3D" id="3.30.70.240">
    <property type="match status" value="1"/>
</dbReference>
<reference evidence="6" key="1">
    <citation type="submission" date="2011-12" db="EMBL/GenBank/DDBJ databases">
        <authorList>
            <consortium name="The Broad Institute Genome Sequencing Platform"/>
            <person name="Russ C."/>
            <person name="Tyler B."/>
            <person name="Panabieres F."/>
            <person name="Shan W."/>
            <person name="Tripathy S."/>
            <person name="Grunwald N."/>
            <person name="Machado M."/>
            <person name="Young S.K."/>
            <person name="Zeng Q."/>
            <person name="Gargeya S."/>
            <person name="Fitzgerald M."/>
            <person name="Haas B."/>
            <person name="Abouelleil A."/>
            <person name="Alvarado L."/>
            <person name="Arachchi H.M."/>
            <person name="Berlin A."/>
            <person name="Chapman S.B."/>
            <person name="Gearin G."/>
            <person name="Goldberg J."/>
            <person name="Griggs A."/>
            <person name="Gujja S."/>
            <person name="Hansen M."/>
            <person name="Heiman D."/>
            <person name="Howarth C."/>
            <person name="Larimer J."/>
            <person name="Lui A."/>
            <person name="MacDonald P.J.P."/>
            <person name="McCowen C."/>
            <person name="Montmayeur A."/>
            <person name="Murphy C."/>
            <person name="Neiman D."/>
            <person name="Pearson M."/>
            <person name="Priest M."/>
            <person name="Roberts A."/>
            <person name="Saif S."/>
            <person name="Shea T."/>
            <person name="Sisk P."/>
            <person name="Stolte C."/>
            <person name="Sykes S."/>
            <person name="Wortman J."/>
            <person name="Nusbaum C."/>
            <person name="Birren B."/>
        </authorList>
    </citation>
    <scope>NUCLEOTIDE SEQUENCE [LARGE SCALE GENOMIC DNA]</scope>
    <source>
        <strain evidence="6">INRA-310</strain>
    </source>
</reference>
<dbReference type="PROSITE" id="PS51722">
    <property type="entry name" value="G_TR_2"/>
    <property type="match status" value="1"/>
</dbReference>
<dbReference type="SUPFAM" id="SSF50447">
    <property type="entry name" value="Translation proteins"/>
    <property type="match status" value="1"/>
</dbReference>
<dbReference type="PANTHER" id="PTHR42908:SF3">
    <property type="entry name" value="ELONGATION FACTOR-LIKE GTPASE 1"/>
    <property type="match status" value="1"/>
</dbReference>
<dbReference type="CDD" id="cd04096">
    <property type="entry name" value="eEF2_snRNP_like_C"/>
    <property type="match status" value="1"/>
</dbReference>
<dbReference type="GO" id="GO:0042256">
    <property type="term" value="P:cytosolic ribosome assembly"/>
    <property type="evidence" value="ECO:0007669"/>
    <property type="project" value="TreeGrafter"/>
</dbReference>
<reference evidence="5 6" key="2">
    <citation type="submission" date="2013-11" db="EMBL/GenBank/DDBJ databases">
        <title>The Genome Sequence of Phytophthora parasitica INRA-310.</title>
        <authorList>
            <consortium name="The Broad Institute Genomics Platform"/>
            <person name="Russ C."/>
            <person name="Tyler B."/>
            <person name="Panabieres F."/>
            <person name="Shan W."/>
            <person name="Tripathy S."/>
            <person name="Grunwald N."/>
            <person name="Machado M."/>
            <person name="Johnson C.S."/>
            <person name="Arredondo F."/>
            <person name="Hong C."/>
            <person name="Coffey M."/>
            <person name="Young S.K."/>
            <person name="Zeng Q."/>
            <person name="Gargeya S."/>
            <person name="Fitzgerald M."/>
            <person name="Abouelleil A."/>
            <person name="Alvarado L."/>
            <person name="Chapman S.B."/>
            <person name="Gainer-Dewar J."/>
            <person name="Goldberg J."/>
            <person name="Griggs A."/>
            <person name="Gujja S."/>
            <person name="Hansen M."/>
            <person name="Howarth C."/>
            <person name="Imamovic A."/>
            <person name="Ireland A."/>
            <person name="Larimer J."/>
            <person name="McCowan C."/>
            <person name="Murphy C."/>
            <person name="Pearson M."/>
            <person name="Poon T.W."/>
            <person name="Priest M."/>
            <person name="Roberts A."/>
            <person name="Saif S."/>
            <person name="Shea T."/>
            <person name="Sykes S."/>
            <person name="Wortman J."/>
            <person name="Nusbaum C."/>
            <person name="Birren B."/>
        </authorList>
    </citation>
    <scope>NUCLEOTIDE SEQUENCE [LARGE SCALE GENOMIC DNA]</scope>
    <source>
        <strain evidence="5 6">INRA-310</strain>
    </source>
</reference>
<dbReference type="InterPro" id="IPR041095">
    <property type="entry name" value="EFG_II"/>
</dbReference>
<organism evidence="5 6">
    <name type="scientific">Phytophthora nicotianae (strain INRA-310)</name>
    <name type="common">Phytophthora parasitica</name>
    <dbReference type="NCBI Taxonomy" id="761204"/>
    <lineage>
        <taxon>Eukaryota</taxon>
        <taxon>Sar</taxon>
        <taxon>Stramenopiles</taxon>
        <taxon>Oomycota</taxon>
        <taxon>Peronosporomycetes</taxon>
        <taxon>Peronosporales</taxon>
        <taxon>Peronosporaceae</taxon>
        <taxon>Phytophthora</taxon>
    </lineage>
</organism>
<dbReference type="Gene3D" id="2.40.30.10">
    <property type="entry name" value="Translation factors"/>
    <property type="match status" value="1"/>
</dbReference>
<dbReference type="InterPro" id="IPR005225">
    <property type="entry name" value="Small_GTP-bd"/>
</dbReference>
<dbReference type="FunFam" id="3.40.50.300:FF:000746">
    <property type="entry name" value="Ribosome assembly protein 1"/>
    <property type="match status" value="1"/>
</dbReference>
<dbReference type="FunFam" id="3.30.70.870:FF:000002">
    <property type="entry name" value="Translation elongation factor 2"/>
    <property type="match status" value="1"/>
</dbReference>
<evidence type="ECO:0000313" key="6">
    <source>
        <dbReference type="Proteomes" id="UP000018817"/>
    </source>
</evidence>
<dbReference type="Gene3D" id="3.40.50.300">
    <property type="entry name" value="P-loop containing nucleotide triphosphate hydrolases"/>
    <property type="match status" value="1"/>
</dbReference>
<protein>
    <recommendedName>
        <fullName evidence="4">Tr-type G domain-containing protein</fullName>
    </recommendedName>
</protein>
<keyword evidence="2" id="KW-0342">GTP-binding</keyword>
<dbReference type="CDD" id="cd01885">
    <property type="entry name" value="EF2"/>
    <property type="match status" value="1"/>
</dbReference>
<dbReference type="SMART" id="SM00838">
    <property type="entry name" value="EFG_C"/>
    <property type="match status" value="1"/>
</dbReference>
<dbReference type="PANTHER" id="PTHR42908">
    <property type="entry name" value="TRANSLATION ELONGATION FACTOR-RELATED"/>
    <property type="match status" value="1"/>
</dbReference>
<dbReference type="Pfam" id="PF00009">
    <property type="entry name" value="GTP_EFTU"/>
    <property type="match status" value="1"/>
</dbReference>
<feature type="domain" description="Tr-type G" evidence="4">
    <location>
        <begin position="18"/>
        <end position="278"/>
    </location>
</feature>
<name>W2QUV3_PHYN3</name>
<proteinExistence type="predicted"/>
<evidence type="ECO:0000259" key="4">
    <source>
        <dbReference type="PROSITE" id="PS51722"/>
    </source>
</evidence>
<dbReference type="SUPFAM" id="SSF54980">
    <property type="entry name" value="EF-G C-terminal domain-like"/>
    <property type="match status" value="2"/>
</dbReference>
<dbReference type="GO" id="GO:0043022">
    <property type="term" value="F:ribosome binding"/>
    <property type="evidence" value="ECO:0007669"/>
    <property type="project" value="TreeGrafter"/>
</dbReference>
<dbReference type="FunFam" id="3.30.70.240:FF:000039">
    <property type="entry name" value="Uncharacterized protein"/>
    <property type="match status" value="1"/>
</dbReference>
<dbReference type="GO" id="GO:0003924">
    <property type="term" value="F:GTPase activity"/>
    <property type="evidence" value="ECO:0007669"/>
    <property type="project" value="InterPro"/>
</dbReference>
<dbReference type="OMA" id="FARCDIQ"/>
<dbReference type="GO" id="GO:0005525">
    <property type="term" value="F:GTP binding"/>
    <property type="evidence" value="ECO:0007669"/>
    <property type="project" value="UniProtKB-KW"/>
</dbReference>
<dbReference type="SUPFAM" id="SSF52540">
    <property type="entry name" value="P-loop containing nucleoside triphosphate hydrolases"/>
    <property type="match status" value="1"/>
</dbReference>
<dbReference type="NCBIfam" id="TIGR00231">
    <property type="entry name" value="small_GTP"/>
    <property type="match status" value="1"/>
</dbReference>
<dbReference type="GO" id="GO:1990904">
    <property type="term" value="C:ribonucleoprotein complex"/>
    <property type="evidence" value="ECO:0007669"/>
    <property type="project" value="TreeGrafter"/>
</dbReference>
<dbReference type="STRING" id="761204.W2QUV3"/>
<dbReference type="OrthoDB" id="364892at2759"/>
<dbReference type="GO" id="GO:0005829">
    <property type="term" value="C:cytosol"/>
    <property type="evidence" value="ECO:0007669"/>
    <property type="project" value="TreeGrafter"/>
</dbReference>
<dbReference type="InterPro" id="IPR009000">
    <property type="entry name" value="Transl_B-barrel_sf"/>
</dbReference>
<dbReference type="AlphaFoldDB" id="W2QUV3"/>
<dbReference type="CDD" id="cd16268">
    <property type="entry name" value="EF2_II"/>
    <property type="match status" value="1"/>
</dbReference>
<dbReference type="Proteomes" id="UP000018817">
    <property type="component" value="Unassembled WGS sequence"/>
</dbReference>
<dbReference type="InterPro" id="IPR000640">
    <property type="entry name" value="EFG_V-like"/>
</dbReference>
<dbReference type="Gene3D" id="3.30.230.10">
    <property type="match status" value="1"/>
</dbReference>
<dbReference type="Pfam" id="PF14492">
    <property type="entry name" value="EFG_III"/>
    <property type="match status" value="1"/>
</dbReference>
<dbReference type="FunFam" id="2.40.30.10:FF:000082">
    <property type="entry name" value="Putative translation elongation factor 2"/>
    <property type="match status" value="1"/>
</dbReference>
<dbReference type="EMBL" id="KI669568">
    <property type="protein sequence ID" value="ETN16726.1"/>
    <property type="molecule type" value="Genomic_DNA"/>
</dbReference>
<dbReference type="InterPro" id="IPR027417">
    <property type="entry name" value="P-loop_NTPase"/>
</dbReference>
<dbReference type="GeneID" id="20175889"/>
<feature type="compositionally biased region" description="Basic and acidic residues" evidence="3">
    <location>
        <begin position="670"/>
        <end position="681"/>
    </location>
</feature>
<dbReference type="Pfam" id="PF25118">
    <property type="entry name" value="EFL1"/>
    <property type="match status" value="1"/>
</dbReference>
<dbReference type="CDD" id="cd01681">
    <property type="entry name" value="aeEF2_snRNP_like_IV"/>
    <property type="match status" value="1"/>
</dbReference>
<dbReference type="Gene3D" id="3.30.70.870">
    <property type="entry name" value="Elongation Factor G (Translational Gtpase), domain 3"/>
    <property type="match status" value="1"/>
</dbReference>
<feature type="region of interest" description="Disordered" evidence="3">
    <location>
        <begin position="670"/>
        <end position="691"/>
    </location>
</feature>
<dbReference type="InterPro" id="IPR000795">
    <property type="entry name" value="T_Tr_GTP-bd_dom"/>
</dbReference>
<dbReference type="InterPro" id="IPR020568">
    <property type="entry name" value="Ribosomal_Su5_D2-typ_SF"/>
</dbReference>
<dbReference type="RefSeq" id="XP_008897851.1">
    <property type="nucleotide sequence ID" value="XM_008899603.1"/>
</dbReference>
<dbReference type="InterPro" id="IPR056752">
    <property type="entry name" value="EFL1"/>
</dbReference>
<keyword evidence="1" id="KW-0547">Nucleotide-binding</keyword>
<evidence type="ECO:0000256" key="1">
    <source>
        <dbReference type="ARBA" id="ARBA00022741"/>
    </source>
</evidence>
<dbReference type="PRINTS" id="PR00315">
    <property type="entry name" value="ELONGATNFCT"/>
</dbReference>
<evidence type="ECO:0000313" key="5">
    <source>
        <dbReference type="EMBL" id="ETN16726.1"/>
    </source>
</evidence>
<dbReference type="SUPFAM" id="SSF54211">
    <property type="entry name" value="Ribosomal protein S5 domain 2-like"/>
    <property type="match status" value="1"/>
</dbReference>
<evidence type="ECO:0000256" key="3">
    <source>
        <dbReference type="SAM" id="MobiDB-lite"/>
    </source>
</evidence>
<accession>W2QUV3</accession>
<dbReference type="Pfam" id="PF00679">
    <property type="entry name" value="EFG_C"/>
    <property type="match status" value="1"/>
</dbReference>
<gene>
    <name evidence="5" type="ORF">PPTG_05875</name>
</gene>
<sequence length="1044" mass="116294">MATRVTQELLGELQHSPERIRNICILAHVDHGKTTLSDSLVSANGIISERLAGKVRYLDNTEEEQVRGITMKSSAISLVYQPEPIADKEPEAPYLINLVDSPGHVDFSFDVSTAVRLCDGALVLIDAVEGLCAQTHAVIRQAWKEGIRPCLVINKMDRLIFELQFSPMEAYQRLNRILEQANAVLSSMIRMDVLEKYDQEASSEDQKNSTDDTEAVDADKIEITLDDEAISKETEQLENEMLFSPSNGNVIFASATDGWAFGIGYFAALYAKKLELPVRVMRQALWGEYYYNGKSKKIVSKPPTSNSQTMFCSFILELIWTTYTAMAKPVLSDADLEALRKLTRQLRVAKLVTDRDLKQTDRKNATQAVMRKWLPLSTTVLKMVTRVLPSPVSAQVKRADKLCTISPELEKSPQHTQVFRSLQSCQTSDDAPLVIYICKVISVEANVLSDYHQSGLAATDEVYVGVGRVYSGVLREGQPVYVMDPKFQGVTGDVDAIDLNTVKHVARIDSGLVKPYMMMGRDLHKLGRVPAGNIVGIVGLQEHVLKTATLSSTLACPSLTKMPYQAKPIVRVAVEPEDPRNFGALEAGLQRLYRSDPTVEVHVQETGEHVIVALGELHLERCIKDLKERFAKVAVQVSEPLVGFRESVVDGTISSFQENIVFKDLLNPDSTKDEASDKDENADVQDPKIALGTTPDGTLTLKLRALPLPLETAKLLEESAPFLKRITHNKKSTDEIDTKEADADIEAAAEDVAAFKKKLEKSLQTSDNSFLKSLPLHQIWSCGPRRVGPNMLINNIPGYHSTGYLFPPTSAAEVQDSEKAEQIRKLENSVVTGFQMASSAGPLCDEPVWGVAFIVEDVVFHEKSEEDKSEEEKAEASKYGPLSGQVISIMRTTCLMSFVKQPVRLVEAVYECTVQCQAEQLGKLYSVISKRRGDIYSEELSDGTALFTVKAHLPVVESFGFATDLLIQTSGAASNPQLIFSHWSIIDMDPFFQPQTEEEREDYGERVYEHNYVRRYIEAVRKRKGLSRDEKIVVHAEKQRTLKR</sequence>
<dbReference type="InterPro" id="IPR035647">
    <property type="entry name" value="EFG_III/V"/>
</dbReference>
<evidence type="ECO:0000256" key="2">
    <source>
        <dbReference type="ARBA" id="ARBA00023134"/>
    </source>
</evidence>
<dbReference type="VEuPathDB" id="FungiDB:PPTG_05875"/>
<dbReference type="CDD" id="cd16261">
    <property type="entry name" value="EF2_snRNP_III"/>
    <property type="match status" value="1"/>
</dbReference>
<dbReference type="InterPro" id="IPR014721">
    <property type="entry name" value="Ribsml_uS5_D2-typ_fold_subgr"/>
</dbReference>